<feature type="chain" id="PRO_5040192281" evidence="6">
    <location>
        <begin position="30"/>
        <end position="321"/>
    </location>
</feature>
<dbReference type="Proteomes" id="UP001153069">
    <property type="component" value="Unassembled WGS sequence"/>
</dbReference>
<name>A0A9N8E1T1_9STRA</name>
<keyword evidence="6" id="KW-0732">Signal</keyword>
<proteinExistence type="inferred from homology"/>
<evidence type="ECO:0000256" key="1">
    <source>
        <dbReference type="ARBA" id="ARBA00007664"/>
    </source>
</evidence>
<feature type="compositionally biased region" description="Acidic residues" evidence="5">
    <location>
        <begin position="275"/>
        <end position="290"/>
    </location>
</feature>
<evidence type="ECO:0000256" key="4">
    <source>
        <dbReference type="RuleBase" id="RU363034"/>
    </source>
</evidence>
<organism evidence="8 9">
    <name type="scientific">Seminavis robusta</name>
    <dbReference type="NCBI Taxonomy" id="568900"/>
    <lineage>
        <taxon>Eukaryota</taxon>
        <taxon>Sar</taxon>
        <taxon>Stramenopiles</taxon>
        <taxon>Ochrophyta</taxon>
        <taxon>Bacillariophyta</taxon>
        <taxon>Bacillariophyceae</taxon>
        <taxon>Bacillariophycidae</taxon>
        <taxon>Naviculales</taxon>
        <taxon>Naviculaceae</taxon>
        <taxon>Seminavis</taxon>
    </lineage>
</organism>
<dbReference type="InterPro" id="IPR033116">
    <property type="entry name" value="TRYPSIN_SER"/>
</dbReference>
<dbReference type="PANTHER" id="PTHR24276:SF91">
    <property type="entry name" value="AT26814P-RELATED"/>
    <property type="match status" value="1"/>
</dbReference>
<dbReference type="PROSITE" id="PS00134">
    <property type="entry name" value="TRYPSIN_HIS"/>
    <property type="match status" value="1"/>
</dbReference>
<reference evidence="8" key="1">
    <citation type="submission" date="2020-06" db="EMBL/GenBank/DDBJ databases">
        <authorList>
            <consortium name="Plant Systems Biology data submission"/>
        </authorList>
    </citation>
    <scope>NUCLEOTIDE SEQUENCE</scope>
    <source>
        <strain evidence="8">D6</strain>
    </source>
</reference>
<comment type="caution">
    <text evidence="8">The sequence shown here is derived from an EMBL/GenBank/DDBJ whole genome shotgun (WGS) entry which is preliminary data.</text>
</comment>
<dbReference type="InterPro" id="IPR001254">
    <property type="entry name" value="Trypsin_dom"/>
</dbReference>
<keyword evidence="4" id="KW-0645">Protease</keyword>
<keyword evidence="4" id="KW-0720">Serine protease</keyword>
<sequence>MRLVSSSPAQYGILLLGCLLVLLPNTAECGRAENVDEYALTIPFPIPFPVSNPNTIVNGDNANVGEFPWYCVFAGGVLCGATLVHEDIVVTAAHCIDGSVPPRLRCGATTTSNGVLVDVEASVTHPQYKDRELANDIAILKLANPLSIQVADFNTDEAVPAGGSEVTAMGFGRTEPDTGGGSQSLQKLQMEALSDAECAATFPDYEPSRNICVDENNAGICFGDSGSPLVNDAGLVLGVASFVIQSCDSRFPDFFTRISTYSNWLQRSICSESDNPPDADCENVGDDDGDGGGGGGDGGIIDIITGCITFWIDLCGGLLDF</sequence>
<keyword evidence="3" id="KW-1015">Disulfide bond</keyword>
<evidence type="ECO:0000313" key="8">
    <source>
        <dbReference type="EMBL" id="CAB9512913.1"/>
    </source>
</evidence>
<keyword evidence="9" id="KW-1185">Reference proteome</keyword>
<dbReference type="PROSITE" id="PS00135">
    <property type="entry name" value="TRYPSIN_SER"/>
    <property type="match status" value="1"/>
</dbReference>
<dbReference type="SUPFAM" id="SSF50494">
    <property type="entry name" value="Trypsin-like serine proteases"/>
    <property type="match status" value="1"/>
</dbReference>
<dbReference type="AlphaFoldDB" id="A0A9N8E1T1"/>
<dbReference type="InterPro" id="IPR001314">
    <property type="entry name" value="Peptidase_S1A"/>
</dbReference>
<feature type="signal peptide" evidence="6">
    <location>
        <begin position="1"/>
        <end position="29"/>
    </location>
</feature>
<dbReference type="GO" id="GO:0006508">
    <property type="term" value="P:proteolysis"/>
    <property type="evidence" value="ECO:0007669"/>
    <property type="project" value="UniProtKB-KW"/>
</dbReference>
<dbReference type="GO" id="GO:0004252">
    <property type="term" value="F:serine-type endopeptidase activity"/>
    <property type="evidence" value="ECO:0007669"/>
    <property type="project" value="InterPro"/>
</dbReference>
<evidence type="ECO:0000256" key="5">
    <source>
        <dbReference type="SAM" id="MobiDB-lite"/>
    </source>
</evidence>
<dbReference type="SMART" id="SM00020">
    <property type="entry name" value="Tryp_SPc"/>
    <property type="match status" value="1"/>
</dbReference>
<comment type="similarity">
    <text evidence="1">Belongs to the peptidase S1 family.</text>
</comment>
<dbReference type="OrthoDB" id="105698at2759"/>
<dbReference type="InterPro" id="IPR009003">
    <property type="entry name" value="Peptidase_S1_PA"/>
</dbReference>
<evidence type="ECO:0000313" key="9">
    <source>
        <dbReference type="Proteomes" id="UP001153069"/>
    </source>
</evidence>
<feature type="region of interest" description="Disordered" evidence="5">
    <location>
        <begin position="273"/>
        <end position="292"/>
    </location>
</feature>
<evidence type="ECO:0000259" key="7">
    <source>
        <dbReference type="PROSITE" id="PS50240"/>
    </source>
</evidence>
<dbReference type="CDD" id="cd00190">
    <property type="entry name" value="Tryp_SPc"/>
    <property type="match status" value="1"/>
</dbReference>
<feature type="domain" description="Peptidase S1" evidence="7">
    <location>
        <begin position="56"/>
        <end position="270"/>
    </location>
</feature>
<dbReference type="Pfam" id="PF00089">
    <property type="entry name" value="Trypsin"/>
    <property type="match status" value="1"/>
</dbReference>
<gene>
    <name evidence="8" type="ORF">SEMRO_561_G166850.1</name>
</gene>
<dbReference type="PRINTS" id="PR00722">
    <property type="entry name" value="CHYMOTRYPSIN"/>
</dbReference>
<dbReference type="InterPro" id="IPR018114">
    <property type="entry name" value="TRYPSIN_HIS"/>
</dbReference>
<dbReference type="PANTHER" id="PTHR24276">
    <property type="entry name" value="POLYSERASE-RELATED"/>
    <property type="match status" value="1"/>
</dbReference>
<evidence type="ECO:0000256" key="2">
    <source>
        <dbReference type="ARBA" id="ARBA00023026"/>
    </source>
</evidence>
<dbReference type="InterPro" id="IPR050430">
    <property type="entry name" value="Peptidase_S1"/>
</dbReference>
<dbReference type="PROSITE" id="PS50240">
    <property type="entry name" value="TRYPSIN_DOM"/>
    <property type="match status" value="1"/>
</dbReference>
<keyword evidence="2" id="KW-0843">Virulence</keyword>
<dbReference type="InterPro" id="IPR043504">
    <property type="entry name" value="Peptidase_S1_PA_chymotrypsin"/>
</dbReference>
<evidence type="ECO:0000256" key="6">
    <source>
        <dbReference type="SAM" id="SignalP"/>
    </source>
</evidence>
<evidence type="ECO:0000256" key="3">
    <source>
        <dbReference type="ARBA" id="ARBA00023157"/>
    </source>
</evidence>
<protein>
    <submittedName>
        <fullName evidence="8">Chymotrypsin-like elastase family member 1</fullName>
    </submittedName>
</protein>
<dbReference type="PROSITE" id="PS51257">
    <property type="entry name" value="PROKAR_LIPOPROTEIN"/>
    <property type="match status" value="1"/>
</dbReference>
<keyword evidence="4" id="KW-0378">Hydrolase</keyword>
<accession>A0A9N8E1T1</accession>
<dbReference type="Gene3D" id="2.40.10.10">
    <property type="entry name" value="Trypsin-like serine proteases"/>
    <property type="match status" value="1"/>
</dbReference>
<dbReference type="EMBL" id="CAICTM010000560">
    <property type="protein sequence ID" value="CAB9512913.1"/>
    <property type="molecule type" value="Genomic_DNA"/>
</dbReference>